<dbReference type="Proteomes" id="UP000004315">
    <property type="component" value="Unassembled WGS sequence"/>
</dbReference>
<dbReference type="STRING" id="518637.EUBIFOR_01273"/>
<dbReference type="AlphaFoldDB" id="B7CAQ2"/>
<evidence type="ECO:0000256" key="1">
    <source>
        <dbReference type="SAM" id="MobiDB-lite"/>
    </source>
</evidence>
<organism evidence="3 4">
    <name type="scientific">Holdemanella biformis DSM 3989</name>
    <dbReference type="NCBI Taxonomy" id="518637"/>
    <lineage>
        <taxon>Bacteria</taxon>
        <taxon>Bacillati</taxon>
        <taxon>Bacillota</taxon>
        <taxon>Erysipelotrichia</taxon>
        <taxon>Erysipelotrichales</taxon>
        <taxon>Erysipelotrichaceae</taxon>
        <taxon>Holdemanella</taxon>
    </lineage>
</organism>
<keyword evidence="2" id="KW-0732">Signal</keyword>
<comment type="caution">
    <text evidence="3">The sequence shown here is derived from an EMBL/GenBank/DDBJ whole genome shotgun (WGS) entry which is preliminary data.</text>
</comment>
<dbReference type="RefSeq" id="WP_003865065.1">
    <property type="nucleotide sequence ID" value="NZ_DS996842.1"/>
</dbReference>
<proteinExistence type="predicted"/>
<evidence type="ECO:0000313" key="4">
    <source>
        <dbReference type="Proteomes" id="UP000004315"/>
    </source>
</evidence>
<gene>
    <name evidence="3" type="ORF">EUBIFOR_01273</name>
</gene>
<sequence length="240" mass="28003">MKRNRIIVAVLATTLMLSGCAVSNKDTKKKTVEKVSVKKQDKSKSKKKESKKNTKETNEAKEETSQEQETQASQVEETPVATGISSMYTDEELLTYANDHLDDFWRTYYCFMAGTFFEGTGDFGNTLITDPNIHSLQDVENVWYQKFSRRYPAPYLDMNTNPYKELPFWEENGQVYERYRIDGIPHVSFFFDHIMQKTDDEVWFAYYCKGPDGSISDTQQQWSFVYEDGKLKYGTIVRNY</sequence>
<accession>B7CAQ2</accession>
<feature type="compositionally biased region" description="Basic and acidic residues" evidence="1">
    <location>
        <begin position="51"/>
        <end position="64"/>
    </location>
</feature>
<name>B7CAQ2_9FIRM</name>
<feature type="region of interest" description="Disordered" evidence="1">
    <location>
        <begin position="24"/>
        <end position="81"/>
    </location>
</feature>
<dbReference type="HOGENOM" id="CLU_1249217_0_0_9"/>
<dbReference type="PROSITE" id="PS51257">
    <property type="entry name" value="PROKAR_LIPOPROTEIN"/>
    <property type="match status" value="1"/>
</dbReference>
<dbReference type="EMBL" id="ABYT01000070">
    <property type="protein sequence ID" value="EEC90150.1"/>
    <property type="molecule type" value="Genomic_DNA"/>
</dbReference>
<feature type="signal peptide" evidence="2">
    <location>
        <begin position="1"/>
        <end position="23"/>
    </location>
</feature>
<feature type="chain" id="PRO_5039009127" description="Lipoprotein" evidence="2">
    <location>
        <begin position="24"/>
        <end position="240"/>
    </location>
</feature>
<feature type="compositionally biased region" description="Low complexity" evidence="1">
    <location>
        <begin position="67"/>
        <end position="78"/>
    </location>
</feature>
<evidence type="ECO:0008006" key="5">
    <source>
        <dbReference type="Google" id="ProtNLM"/>
    </source>
</evidence>
<keyword evidence="4" id="KW-1185">Reference proteome</keyword>
<reference evidence="3 4" key="1">
    <citation type="submission" date="2008-11" db="EMBL/GenBank/DDBJ databases">
        <title>Draft genome sequence of Eubacterium biforme (DSM 3989).</title>
        <authorList>
            <person name="Sudarsanam P."/>
            <person name="Ley R."/>
            <person name="Guruge J."/>
            <person name="Turnbaugh P.J."/>
            <person name="Mahowald M."/>
            <person name="Liep D."/>
            <person name="Gordon J."/>
        </authorList>
    </citation>
    <scope>NUCLEOTIDE SEQUENCE [LARGE SCALE GENOMIC DNA]</scope>
    <source>
        <strain evidence="3 4">DSM 3989</strain>
    </source>
</reference>
<protein>
    <recommendedName>
        <fullName evidence="5">Lipoprotein</fullName>
    </recommendedName>
</protein>
<evidence type="ECO:0000256" key="2">
    <source>
        <dbReference type="SAM" id="SignalP"/>
    </source>
</evidence>
<evidence type="ECO:0000313" key="3">
    <source>
        <dbReference type="EMBL" id="EEC90150.1"/>
    </source>
</evidence>
<feature type="compositionally biased region" description="Basic and acidic residues" evidence="1">
    <location>
        <begin position="25"/>
        <end position="43"/>
    </location>
</feature>